<gene>
    <name evidence="6" type="primary">cysL_2</name>
    <name evidence="6" type="ORF">LAL4801_01178</name>
</gene>
<feature type="domain" description="HTH lysR-type" evidence="5">
    <location>
        <begin position="12"/>
        <end position="69"/>
    </location>
</feature>
<evidence type="ECO:0000256" key="3">
    <source>
        <dbReference type="ARBA" id="ARBA00023125"/>
    </source>
</evidence>
<evidence type="ECO:0000256" key="4">
    <source>
        <dbReference type="ARBA" id="ARBA00023163"/>
    </source>
</evidence>
<dbReference type="Pfam" id="PF03466">
    <property type="entry name" value="LysR_substrate"/>
    <property type="match status" value="1"/>
</dbReference>
<comment type="similarity">
    <text evidence="1">Belongs to the LysR transcriptional regulatory family.</text>
</comment>
<sequence length="297" mass="31566">MKREQARTTGNLSLAQLRALEAVVRTGSFTDAAKEIGVSQPSISNHIQGLESRFKTKLLVKSGYSVSATPVLVSLLPRIRALLALAGDLETELSYHRALAAGELRIGYSTYQLAIPIISSFMAKHPTISIEARALASQDIINLIETGSLDIGFITGREIPAGLEGELILKTRIVLAVPPEHPLAKKDSASWKDVAELPLLQREGSSGTRRLFEAAATLAGTRPKTALALGSWGSIATLVRSGSGIGVALEAEITERDGCVGVRIEDANLNANHFAVWQKDMGTVAAIEAFRAGLPAP</sequence>
<dbReference type="PANTHER" id="PTHR30346">
    <property type="entry name" value="TRANSCRIPTIONAL DUAL REGULATOR HCAR-RELATED"/>
    <property type="match status" value="1"/>
</dbReference>
<dbReference type="OrthoDB" id="8479870at2"/>
<dbReference type="SUPFAM" id="SSF46785">
    <property type="entry name" value="Winged helix' DNA-binding domain"/>
    <property type="match status" value="1"/>
</dbReference>
<evidence type="ECO:0000256" key="1">
    <source>
        <dbReference type="ARBA" id="ARBA00009437"/>
    </source>
</evidence>
<evidence type="ECO:0000256" key="2">
    <source>
        <dbReference type="ARBA" id="ARBA00023015"/>
    </source>
</evidence>
<dbReference type="PANTHER" id="PTHR30346:SF29">
    <property type="entry name" value="LYSR SUBSTRATE-BINDING"/>
    <property type="match status" value="1"/>
</dbReference>
<dbReference type="InterPro" id="IPR036390">
    <property type="entry name" value="WH_DNA-bd_sf"/>
</dbReference>
<keyword evidence="4" id="KW-0804">Transcription</keyword>
<dbReference type="GO" id="GO:0003677">
    <property type="term" value="F:DNA binding"/>
    <property type="evidence" value="ECO:0007669"/>
    <property type="project" value="UniProtKB-KW"/>
</dbReference>
<dbReference type="RefSeq" id="WP_055654800.1">
    <property type="nucleotide sequence ID" value="NZ_CXST01000001.1"/>
</dbReference>
<evidence type="ECO:0000313" key="6">
    <source>
        <dbReference type="EMBL" id="CTQ42742.1"/>
    </source>
</evidence>
<dbReference type="Gene3D" id="3.40.190.290">
    <property type="match status" value="1"/>
</dbReference>
<dbReference type="STRING" id="187304.B0E33_24315"/>
<dbReference type="Proteomes" id="UP000048926">
    <property type="component" value="Unassembled WGS sequence"/>
</dbReference>
<evidence type="ECO:0000259" key="5">
    <source>
        <dbReference type="PROSITE" id="PS50931"/>
    </source>
</evidence>
<dbReference type="InterPro" id="IPR000847">
    <property type="entry name" value="LysR_HTH_N"/>
</dbReference>
<dbReference type="InterPro" id="IPR005119">
    <property type="entry name" value="LysR_subst-bd"/>
</dbReference>
<reference evidence="7" key="1">
    <citation type="submission" date="2015-07" db="EMBL/GenBank/DDBJ databases">
        <authorList>
            <person name="Rodrigo-Torres Lidia"/>
            <person name="Arahal R.David."/>
        </authorList>
    </citation>
    <scope>NUCLEOTIDE SEQUENCE [LARGE SCALE GENOMIC DNA]</scope>
    <source>
        <strain evidence="7">CECT 4801</strain>
    </source>
</reference>
<protein>
    <submittedName>
        <fullName evidence="6">CysJI operon transcriptional activator</fullName>
    </submittedName>
</protein>
<dbReference type="GO" id="GO:0032993">
    <property type="term" value="C:protein-DNA complex"/>
    <property type="evidence" value="ECO:0007669"/>
    <property type="project" value="TreeGrafter"/>
</dbReference>
<dbReference type="Pfam" id="PF00126">
    <property type="entry name" value="HTH_1"/>
    <property type="match status" value="1"/>
</dbReference>
<dbReference type="CDD" id="cd05466">
    <property type="entry name" value="PBP2_LTTR_substrate"/>
    <property type="match status" value="1"/>
</dbReference>
<dbReference type="PRINTS" id="PR00039">
    <property type="entry name" value="HTHLYSR"/>
</dbReference>
<dbReference type="SUPFAM" id="SSF53850">
    <property type="entry name" value="Periplasmic binding protein-like II"/>
    <property type="match status" value="1"/>
</dbReference>
<dbReference type="Gene3D" id="1.10.10.10">
    <property type="entry name" value="Winged helix-like DNA-binding domain superfamily/Winged helix DNA-binding domain"/>
    <property type="match status" value="1"/>
</dbReference>
<dbReference type="InterPro" id="IPR036388">
    <property type="entry name" value="WH-like_DNA-bd_sf"/>
</dbReference>
<dbReference type="GO" id="GO:0003700">
    <property type="term" value="F:DNA-binding transcription factor activity"/>
    <property type="evidence" value="ECO:0007669"/>
    <property type="project" value="InterPro"/>
</dbReference>
<accession>A0A0M6XZL5</accession>
<dbReference type="AlphaFoldDB" id="A0A0M6XZL5"/>
<keyword evidence="3" id="KW-0238">DNA-binding</keyword>
<dbReference type="EMBL" id="CXST01000001">
    <property type="protein sequence ID" value="CTQ42742.1"/>
    <property type="molecule type" value="Genomic_DNA"/>
</dbReference>
<name>A0A0M6XZL5_9HYPH</name>
<dbReference type="PROSITE" id="PS50931">
    <property type="entry name" value="HTH_LYSR"/>
    <property type="match status" value="1"/>
</dbReference>
<organism evidence="6 7">
    <name type="scientific">Roseibium aggregatum</name>
    <dbReference type="NCBI Taxonomy" id="187304"/>
    <lineage>
        <taxon>Bacteria</taxon>
        <taxon>Pseudomonadati</taxon>
        <taxon>Pseudomonadota</taxon>
        <taxon>Alphaproteobacteria</taxon>
        <taxon>Hyphomicrobiales</taxon>
        <taxon>Stappiaceae</taxon>
        <taxon>Roseibium</taxon>
    </lineage>
</organism>
<evidence type="ECO:0000313" key="7">
    <source>
        <dbReference type="Proteomes" id="UP000048926"/>
    </source>
</evidence>
<keyword evidence="2" id="KW-0805">Transcription regulation</keyword>
<keyword evidence="7" id="KW-1185">Reference proteome</keyword>
<proteinExistence type="inferred from homology"/>